<dbReference type="SMART" id="SM00988">
    <property type="entry name" value="UreE_N"/>
    <property type="match status" value="1"/>
</dbReference>
<keyword evidence="3 5" id="KW-0533">Nickel</keyword>
<protein>
    <recommendedName>
        <fullName evidence="5">Urease accessory protein UreE</fullName>
    </recommendedName>
</protein>
<dbReference type="InterPro" id="IPR007864">
    <property type="entry name" value="UreE_C_dom"/>
</dbReference>
<comment type="similarity">
    <text evidence="5">Belongs to the UreE family.</text>
</comment>
<dbReference type="Gene3D" id="2.60.260.20">
    <property type="entry name" value="Urease metallochaperone UreE, N-terminal domain"/>
    <property type="match status" value="1"/>
</dbReference>
<evidence type="ECO:0000256" key="3">
    <source>
        <dbReference type="ARBA" id="ARBA00022596"/>
    </source>
</evidence>
<dbReference type="GO" id="GO:0005737">
    <property type="term" value="C:cytoplasm"/>
    <property type="evidence" value="ECO:0007669"/>
    <property type="project" value="UniProtKB-SubCell"/>
</dbReference>
<dbReference type="PIRSF" id="PIRSF036402">
    <property type="entry name" value="Ureas_acces_UreE"/>
    <property type="match status" value="1"/>
</dbReference>
<evidence type="ECO:0000256" key="4">
    <source>
        <dbReference type="ARBA" id="ARBA00023186"/>
    </source>
</evidence>
<dbReference type="GO" id="GO:0016151">
    <property type="term" value="F:nickel cation binding"/>
    <property type="evidence" value="ECO:0007669"/>
    <property type="project" value="UniProtKB-UniRule"/>
</dbReference>
<evidence type="ECO:0000256" key="5">
    <source>
        <dbReference type="HAMAP-Rule" id="MF_00822"/>
    </source>
</evidence>
<dbReference type="EMBL" id="CP032096">
    <property type="protein sequence ID" value="QBZ82454.1"/>
    <property type="molecule type" value="Genomic_DNA"/>
</dbReference>
<evidence type="ECO:0000256" key="1">
    <source>
        <dbReference type="ARBA" id="ARBA00004496"/>
    </source>
</evidence>
<keyword evidence="2 5" id="KW-0963">Cytoplasm</keyword>
<sequence>MREFTDIIEVTDETVHLTDSVESLTLTFKQREKSRLKVSLLSGESVGLFLPRGSVLKQGDLLTNDAGDVLEVCAAEESVSTIYTDDMHLLLRIAYHLGNRHVPLQVESTWLRYAHDHVLDDMVRLLGGHVTVEQAPLQPESGAYGGGHQHGHDHESSHSHNHHVAAV</sequence>
<dbReference type="Proteomes" id="UP000296201">
    <property type="component" value="Chromosome"/>
</dbReference>
<dbReference type="SUPFAM" id="SSF69737">
    <property type="entry name" value="Urease metallochaperone UreE, C-terminal domain"/>
    <property type="match status" value="1"/>
</dbReference>
<dbReference type="CDD" id="cd00571">
    <property type="entry name" value="UreE"/>
    <property type="match status" value="1"/>
</dbReference>
<name>A0A4V1C8M8_9GAMM</name>
<dbReference type="AlphaFoldDB" id="A0A4V1C8M8"/>
<dbReference type="NCBIfam" id="NF009751">
    <property type="entry name" value="PRK13261.1-1"/>
    <property type="match status" value="1"/>
</dbReference>
<dbReference type="Pfam" id="PF05194">
    <property type="entry name" value="UreE_C"/>
    <property type="match status" value="1"/>
</dbReference>
<dbReference type="InterPro" id="IPR004029">
    <property type="entry name" value="UreE_N"/>
</dbReference>
<evidence type="ECO:0000256" key="6">
    <source>
        <dbReference type="SAM" id="MobiDB-lite"/>
    </source>
</evidence>
<dbReference type="InterPro" id="IPR036118">
    <property type="entry name" value="UreE_N_sf"/>
</dbReference>
<dbReference type="GO" id="GO:0006457">
    <property type="term" value="P:protein folding"/>
    <property type="evidence" value="ECO:0007669"/>
    <property type="project" value="InterPro"/>
</dbReference>
<feature type="region of interest" description="Disordered" evidence="6">
    <location>
        <begin position="137"/>
        <end position="167"/>
    </location>
</feature>
<dbReference type="GO" id="GO:0019627">
    <property type="term" value="P:urea metabolic process"/>
    <property type="evidence" value="ECO:0007669"/>
    <property type="project" value="InterPro"/>
</dbReference>
<dbReference type="HAMAP" id="MF_00822">
    <property type="entry name" value="UreE"/>
    <property type="match status" value="1"/>
</dbReference>
<organism evidence="8 9">
    <name type="scientific">Hydrogenovibrio crunogenus</name>
    <dbReference type="NCBI Taxonomy" id="39765"/>
    <lineage>
        <taxon>Bacteria</taxon>
        <taxon>Pseudomonadati</taxon>
        <taxon>Pseudomonadota</taxon>
        <taxon>Gammaproteobacteria</taxon>
        <taxon>Thiotrichales</taxon>
        <taxon>Piscirickettsiaceae</taxon>
        <taxon>Hydrogenovibrio</taxon>
    </lineage>
</organism>
<dbReference type="Pfam" id="PF02814">
    <property type="entry name" value="UreE_N"/>
    <property type="match status" value="1"/>
</dbReference>
<comment type="subcellular location">
    <subcellularLocation>
        <location evidence="1 5">Cytoplasm</location>
    </subcellularLocation>
</comment>
<evidence type="ECO:0000259" key="7">
    <source>
        <dbReference type="SMART" id="SM00988"/>
    </source>
</evidence>
<dbReference type="OrthoDB" id="5421304at2"/>
<dbReference type="GO" id="GO:0051082">
    <property type="term" value="F:unfolded protein binding"/>
    <property type="evidence" value="ECO:0007669"/>
    <property type="project" value="UniProtKB-UniRule"/>
</dbReference>
<dbReference type="RefSeq" id="WP_135795164.1">
    <property type="nucleotide sequence ID" value="NZ_CP032096.1"/>
</dbReference>
<dbReference type="Gene3D" id="3.30.70.790">
    <property type="entry name" value="UreE, C-terminal domain"/>
    <property type="match status" value="1"/>
</dbReference>
<comment type="function">
    <text evidence="5">Involved in urease metallocenter assembly. Binds nickel. Probably functions as a nickel donor during metallocenter assembly.</text>
</comment>
<evidence type="ECO:0000313" key="8">
    <source>
        <dbReference type="EMBL" id="QBZ82454.1"/>
    </source>
</evidence>
<reference evidence="8 9" key="1">
    <citation type="submission" date="2018-08" db="EMBL/GenBank/DDBJ databases">
        <title>Horizontal acquisition of hydrogen conversion ability and other habitat adaptations in Hydrogenovibrio crunogenus strains.</title>
        <authorList>
            <person name="Gonnella G."/>
            <person name="Adam N."/>
            <person name="Perner M."/>
        </authorList>
    </citation>
    <scope>NUCLEOTIDE SEQUENCE [LARGE SCALE GENOMIC DNA]</scope>
    <source>
        <strain evidence="8 9">SP-41</strain>
    </source>
</reference>
<evidence type="ECO:0000313" key="9">
    <source>
        <dbReference type="Proteomes" id="UP000296201"/>
    </source>
</evidence>
<proteinExistence type="inferred from homology"/>
<dbReference type="SUPFAM" id="SSF69287">
    <property type="entry name" value="Urease metallochaperone UreE, N-terminal domain"/>
    <property type="match status" value="1"/>
</dbReference>
<evidence type="ECO:0000256" key="2">
    <source>
        <dbReference type="ARBA" id="ARBA00022490"/>
    </source>
</evidence>
<feature type="domain" description="UreE urease accessory N-terminal" evidence="7">
    <location>
        <begin position="7"/>
        <end position="70"/>
    </location>
</feature>
<accession>A0A4V1C8M8</accession>
<keyword evidence="9" id="KW-1185">Reference proteome</keyword>
<dbReference type="GO" id="GO:0065003">
    <property type="term" value="P:protein-containing complex assembly"/>
    <property type="evidence" value="ECO:0007669"/>
    <property type="project" value="InterPro"/>
</dbReference>
<gene>
    <name evidence="5 8" type="primary">ureE</name>
    <name evidence="8" type="ORF">GHNINEIG_00484</name>
</gene>
<keyword evidence="4 5" id="KW-0143">Chaperone</keyword>
<dbReference type="InterPro" id="IPR012406">
    <property type="entry name" value="UreE"/>
</dbReference>